<keyword evidence="1" id="KW-0732">Signal</keyword>
<feature type="signal peptide" evidence="1">
    <location>
        <begin position="1"/>
        <end position="25"/>
    </location>
</feature>
<sequence>MKAPMRPPFLLLGLTTQVYIGAVQASTVTFNRVDLTVPPITAPTRTFTIPAQTAIVSWSQEGDSDGSETTYVERVYVSQGLGPDSSRLVPLSSTQTQLATLVQSSGGYWYSKAIPISTNSAESQVIYQTCSRDANSGDGNHACVEVLGAGESSTTLSYTNTARQVVVTDVAGVPSQGNDDNGGGSGGNSATINAGKISLQLLFVLSTMVGGVLVAL</sequence>
<gene>
    <name evidence="2" type="ORF">AAF712_006738</name>
</gene>
<accession>A0ABR2ZZ29</accession>
<name>A0ABR2ZZ29_9AGAR</name>
<evidence type="ECO:0000313" key="2">
    <source>
        <dbReference type="EMBL" id="KAL0066307.1"/>
    </source>
</evidence>
<evidence type="ECO:0000256" key="1">
    <source>
        <dbReference type="SAM" id="SignalP"/>
    </source>
</evidence>
<protein>
    <submittedName>
        <fullName evidence="2">Uncharacterized protein</fullName>
    </submittedName>
</protein>
<reference evidence="2 3" key="1">
    <citation type="submission" date="2024-05" db="EMBL/GenBank/DDBJ databases">
        <title>A draft genome resource for the thread blight pathogen Marasmius tenuissimus strain MS-2.</title>
        <authorList>
            <person name="Yulfo-Soto G.E."/>
            <person name="Baruah I.K."/>
            <person name="Amoako-Attah I."/>
            <person name="Bukari Y."/>
            <person name="Meinhardt L.W."/>
            <person name="Bailey B.A."/>
            <person name="Cohen S.P."/>
        </authorList>
    </citation>
    <scope>NUCLEOTIDE SEQUENCE [LARGE SCALE GENOMIC DNA]</scope>
    <source>
        <strain evidence="2 3">MS-2</strain>
    </source>
</reference>
<organism evidence="2 3">
    <name type="scientific">Marasmius tenuissimus</name>
    <dbReference type="NCBI Taxonomy" id="585030"/>
    <lineage>
        <taxon>Eukaryota</taxon>
        <taxon>Fungi</taxon>
        <taxon>Dikarya</taxon>
        <taxon>Basidiomycota</taxon>
        <taxon>Agaricomycotina</taxon>
        <taxon>Agaricomycetes</taxon>
        <taxon>Agaricomycetidae</taxon>
        <taxon>Agaricales</taxon>
        <taxon>Marasmiineae</taxon>
        <taxon>Marasmiaceae</taxon>
        <taxon>Marasmius</taxon>
    </lineage>
</organism>
<dbReference type="Proteomes" id="UP001437256">
    <property type="component" value="Unassembled WGS sequence"/>
</dbReference>
<keyword evidence="3" id="KW-1185">Reference proteome</keyword>
<proteinExistence type="predicted"/>
<feature type="chain" id="PRO_5046303430" evidence="1">
    <location>
        <begin position="26"/>
        <end position="216"/>
    </location>
</feature>
<evidence type="ECO:0000313" key="3">
    <source>
        <dbReference type="Proteomes" id="UP001437256"/>
    </source>
</evidence>
<comment type="caution">
    <text evidence="2">The sequence shown here is derived from an EMBL/GenBank/DDBJ whole genome shotgun (WGS) entry which is preliminary data.</text>
</comment>
<dbReference type="EMBL" id="JBBXMP010000037">
    <property type="protein sequence ID" value="KAL0066307.1"/>
    <property type="molecule type" value="Genomic_DNA"/>
</dbReference>